<feature type="compositionally biased region" description="Polar residues" evidence="1">
    <location>
        <begin position="137"/>
        <end position="154"/>
    </location>
</feature>
<reference evidence="2 3" key="1">
    <citation type="submission" date="2016-07" db="EMBL/GenBank/DDBJ databases">
        <title>Pervasive Adenine N6-methylation of Active Genes in Fungi.</title>
        <authorList>
            <consortium name="DOE Joint Genome Institute"/>
            <person name="Mondo S.J."/>
            <person name="Dannebaum R.O."/>
            <person name="Kuo R.C."/>
            <person name="Labutti K."/>
            <person name="Haridas S."/>
            <person name="Kuo A."/>
            <person name="Salamov A."/>
            <person name="Ahrendt S.R."/>
            <person name="Lipzen A."/>
            <person name="Sullivan W."/>
            <person name="Andreopoulos W.B."/>
            <person name="Clum A."/>
            <person name="Lindquist E."/>
            <person name="Daum C."/>
            <person name="Ramamoorthy G.K."/>
            <person name="Gryganskyi A."/>
            <person name="Culley D."/>
            <person name="Magnuson J.K."/>
            <person name="James T.Y."/>
            <person name="O'Malley M.A."/>
            <person name="Stajich J.E."/>
            <person name="Spatafora J.W."/>
            <person name="Visel A."/>
            <person name="Grigoriev I.V."/>
        </authorList>
    </citation>
    <scope>NUCLEOTIDE SEQUENCE [LARGE SCALE GENOMIC DNA]</scope>
    <source>
        <strain evidence="2 3">12-1054</strain>
    </source>
</reference>
<dbReference type="Proteomes" id="UP000193685">
    <property type="component" value="Unassembled WGS sequence"/>
</dbReference>
<evidence type="ECO:0000313" key="2">
    <source>
        <dbReference type="EMBL" id="ORY79447.1"/>
    </source>
</evidence>
<organism evidence="2 3">
    <name type="scientific">Protomyces lactucae-debilis</name>
    <dbReference type="NCBI Taxonomy" id="2754530"/>
    <lineage>
        <taxon>Eukaryota</taxon>
        <taxon>Fungi</taxon>
        <taxon>Dikarya</taxon>
        <taxon>Ascomycota</taxon>
        <taxon>Taphrinomycotina</taxon>
        <taxon>Taphrinomycetes</taxon>
        <taxon>Taphrinales</taxon>
        <taxon>Protomycetaceae</taxon>
        <taxon>Protomyces</taxon>
    </lineage>
</organism>
<sequence length="266" mass="28459">MSSVPRRVLRWGSCKRDLEIGRDDSSKRSLCTQDVQLLIYSTASVIMDTRDTHAFSADHSSGGLARLLGQQPSSAADQDASTVPGLAASESREQHLDASSSADFNQEAFSDVEMTSDNLTAPEQSHKGTAPERPPTRSRTNTLTRVTLDTDSSVQQARSAAPSPPPQRSHQTDGKGRPKRPAALDLTSAAISPPGAPKLNDVSTPLPWGEALPTPRIVEHSQASFNRSIPGSRIPSGMARTPVGSPLSVGLVQAYDDQDPRFARRS</sequence>
<feature type="region of interest" description="Disordered" evidence="1">
    <location>
        <begin position="65"/>
        <end position="101"/>
    </location>
</feature>
<feature type="compositionally biased region" description="Polar residues" evidence="1">
    <location>
        <begin position="70"/>
        <end position="81"/>
    </location>
</feature>
<proteinExistence type="predicted"/>
<keyword evidence="3" id="KW-1185">Reference proteome</keyword>
<feature type="region of interest" description="Disordered" evidence="1">
    <location>
        <begin position="117"/>
        <end position="181"/>
    </location>
</feature>
<evidence type="ECO:0000313" key="3">
    <source>
        <dbReference type="Proteomes" id="UP000193685"/>
    </source>
</evidence>
<comment type="caution">
    <text evidence="2">The sequence shown here is derived from an EMBL/GenBank/DDBJ whole genome shotgun (WGS) entry which is preliminary data.</text>
</comment>
<accession>A0A1Y2F713</accession>
<name>A0A1Y2F713_PROLT</name>
<evidence type="ECO:0000256" key="1">
    <source>
        <dbReference type="SAM" id="MobiDB-lite"/>
    </source>
</evidence>
<dbReference type="AlphaFoldDB" id="A0A1Y2F713"/>
<dbReference type="RefSeq" id="XP_040723818.1">
    <property type="nucleotide sequence ID" value="XM_040872535.1"/>
</dbReference>
<dbReference type="EMBL" id="MCFI01000015">
    <property type="protein sequence ID" value="ORY79447.1"/>
    <property type="molecule type" value="Genomic_DNA"/>
</dbReference>
<protein>
    <submittedName>
        <fullName evidence="2">Uncharacterized protein</fullName>
    </submittedName>
</protein>
<gene>
    <name evidence="2" type="ORF">BCR37DRAFT_91937</name>
</gene>
<dbReference type="GeneID" id="63789134"/>